<dbReference type="Proteomes" id="UP000885822">
    <property type="component" value="Unassembled WGS sequence"/>
</dbReference>
<dbReference type="EMBL" id="DRCV01000113">
    <property type="protein sequence ID" value="HDK37873.1"/>
    <property type="molecule type" value="Genomic_DNA"/>
</dbReference>
<reference evidence="1" key="1">
    <citation type="journal article" date="2020" name="mSystems">
        <title>Genome- and Community-Level Interaction Insights into Carbon Utilization and Element Cycling Functions of Hydrothermarchaeota in Hydrothermal Sediment.</title>
        <authorList>
            <person name="Zhou Z."/>
            <person name="Liu Y."/>
            <person name="Xu W."/>
            <person name="Pan J."/>
            <person name="Luo Z.H."/>
            <person name="Li M."/>
        </authorList>
    </citation>
    <scope>NUCLEOTIDE SEQUENCE [LARGE SCALE GENOMIC DNA]</scope>
    <source>
        <strain evidence="1">HyVt-26</strain>
    </source>
</reference>
<comment type="caution">
    <text evidence="1">The sequence shown here is derived from an EMBL/GenBank/DDBJ whole genome shotgun (WGS) entry which is preliminary data.</text>
</comment>
<gene>
    <name evidence="1" type="ORF">ENG92_02510</name>
</gene>
<name>A0A831KBN6_9GAMM</name>
<proteinExistence type="predicted"/>
<dbReference type="AlphaFoldDB" id="A0A831KBN6"/>
<evidence type="ECO:0000313" key="1">
    <source>
        <dbReference type="EMBL" id="HDK37873.1"/>
    </source>
</evidence>
<sequence>MNQHDFPVLNAYLADMGESVAPAWPDRIESSEDLLGFYDRLFSQLEEKLWKEGLDEPLLKQYQLLVEEMDQQLNRMGKADHRHHFIITIPVADRPQHLVACLKSLLQLNRCFPYGNGADGNIHKLSVLIADDSKVPENILENKRIAEDFGLRGLEVVYFGQQEQWEITQALGEEQKEQLQQILGSFKASSFYRKGASIMRNIAYLKLHEMGRRWKKTLYYFIDSDQEFQVKIGAGDDDRNIYALNYFYHLDRIFSRKDVVMLTGKVVGDPPVSPAVMASNFLDDVLTFLSQMANLDGKQDCRFHQGRTQGDDTAAYHDMADLFGFETSKSSFQYQCGVPVRHDHQACFQEFAGKLQQFFDGEHPTRKTYYDFSAVLENTVPARTVYTGNYVFKRAGLDYFIPFAPLRLRMAGPTMGRLISAELGNRFVSANLPMLHKRTITETGQSEFRPGIVREAQMVDLSGEFERQYFGDVMLFSMEKLTQEGYSQQMPDKQYVEQVLQQTESRLRKKYVVKHEQIRQKAKRLEQLLQEESCWWNSDSSLQSSVDEVRHFIANIKYNFGPDAKGIGYILSGLHQKQRLQQMLQAIMHYQEEQVVWQHLMKD</sequence>
<organism evidence="1">
    <name type="scientific">Thiolapillus brandeum</name>
    <dbReference type="NCBI Taxonomy" id="1076588"/>
    <lineage>
        <taxon>Bacteria</taxon>
        <taxon>Pseudomonadati</taxon>
        <taxon>Pseudomonadota</taxon>
        <taxon>Gammaproteobacteria</taxon>
        <taxon>Chromatiales</taxon>
        <taxon>Sedimenticolaceae</taxon>
        <taxon>Thiolapillus</taxon>
    </lineage>
</organism>
<protein>
    <submittedName>
        <fullName evidence="1">Uncharacterized protein</fullName>
    </submittedName>
</protein>
<accession>A0A831KBN6</accession>